<dbReference type="OMA" id="NEYVCTR"/>
<dbReference type="InterPro" id="IPR013763">
    <property type="entry name" value="Cyclin-like_dom"/>
</dbReference>
<dbReference type="PANTHER" id="PTHR11618">
    <property type="entry name" value="TRANSCRIPTION INITIATION FACTOR IIB-RELATED"/>
    <property type="match status" value="1"/>
</dbReference>
<accession>A0A2J6N7T6</accession>
<dbReference type="EMBL" id="PNIM01000004">
    <property type="protein sequence ID" value="PMB75910.1"/>
    <property type="molecule type" value="Genomic_DNA"/>
</dbReference>
<reference evidence="6 7" key="1">
    <citation type="submission" date="2018-01" db="EMBL/GenBank/DDBJ databases">
        <title>Metagenomic assembled genomes from two thermal pools in the Uzon Caldera, Kamchatka, Russia.</title>
        <authorList>
            <person name="Wilkins L."/>
            <person name="Ettinger C."/>
        </authorList>
    </citation>
    <scope>NUCLEOTIDE SEQUENCE [LARGE SCALE GENOMIC DNA]</scope>
    <source>
        <strain evidence="6">ZAV-06</strain>
    </source>
</reference>
<dbReference type="Gene3D" id="1.10.472.170">
    <property type="match status" value="1"/>
</dbReference>
<evidence type="ECO:0000256" key="1">
    <source>
        <dbReference type="ARBA" id="ARBA00023015"/>
    </source>
</evidence>
<dbReference type="SMART" id="SM00385">
    <property type="entry name" value="CYCLIN"/>
    <property type="match status" value="2"/>
</dbReference>
<evidence type="ECO:0000313" key="5">
    <source>
        <dbReference type="EMBL" id="MBE9390598.1"/>
    </source>
</evidence>
<dbReference type="PRINTS" id="PR00685">
    <property type="entry name" value="TIFACTORIIB"/>
</dbReference>
<organism evidence="6 7">
    <name type="scientific">Fervidicoccus fontis</name>
    <dbReference type="NCBI Taxonomy" id="683846"/>
    <lineage>
        <taxon>Archaea</taxon>
        <taxon>Thermoproteota</taxon>
        <taxon>Thermoprotei</taxon>
        <taxon>Fervidicoccales</taxon>
        <taxon>Fervidicoccaceae</taxon>
        <taxon>Fervidicoccus</taxon>
    </lineage>
</organism>
<dbReference type="InterPro" id="IPR013150">
    <property type="entry name" value="TFIIB_cyclin"/>
</dbReference>
<dbReference type="Proteomes" id="UP000886076">
    <property type="component" value="Unassembled WGS sequence"/>
</dbReference>
<dbReference type="GeneID" id="12450332"/>
<dbReference type="AlphaFoldDB" id="A0A2J6N7T6"/>
<proteinExistence type="predicted"/>
<evidence type="ECO:0000313" key="4">
    <source>
        <dbReference type="EMBL" id="HEW63506.1"/>
    </source>
</evidence>
<protein>
    <recommendedName>
        <fullName evidence="3">Cyclin-like domain-containing protein</fullName>
    </recommendedName>
</protein>
<feature type="domain" description="Cyclin-like" evidence="3">
    <location>
        <begin position="113"/>
        <end position="194"/>
    </location>
</feature>
<dbReference type="InterPro" id="IPR036915">
    <property type="entry name" value="Cyclin-like_sf"/>
</dbReference>
<dbReference type="GO" id="GO:0017025">
    <property type="term" value="F:TBP-class protein binding"/>
    <property type="evidence" value="ECO:0007669"/>
    <property type="project" value="InterPro"/>
</dbReference>
<dbReference type="GO" id="GO:0097550">
    <property type="term" value="C:transcription preinitiation complex"/>
    <property type="evidence" value="ECO:0007669"/>
    <property type="project" value="TreeGrafter"/>
</dbReference>
<gene>
    <name evidence="6" type="ORF">C0188_01070</name>
    <name evidence="4" type="ORF">ENO39_00385</name>
    <name evidence="5" type="ORF">IOK49_00645</name>
</gene>
<dbReference type="RefSeq" id="WP_014558367.1">
    <property type="nucleotide sequence ID" value="NZ_DSFH01000009.1"/>
</dbReference>
<evidence type="ECO:0000256" key="2">
    <source>
        <dbReference type="ARBA" id="ARBA00023163"/>
    </source>
</evidence>
<name>A0A2J6N7T6_9CREN</name>
<keyword evidence="1" id="KW-0805">Transcription regulation</keyword>
<dbReference type="Proteomes" id="UP000652307">
    <property type="component" value="Unassembled WGS sequence"/>
</dbReference>
<feature type="domain" description="Cyclin-like" evidence="3">
    <location>
        <begin position="209"/>
        <end position="291"/>
    </location>
</feature>
<reference evidence="5" key="3">
    <citation type="submission" date="2020-10" db="EMBL/GenBank/DDBJ databases">
        <title>Fervidococcus fontis strain 3639Fd - the first crenarchaeon capable of growth on lipids.</title>
        <authorList>
            <person name="Kochetkova T.V."/>
            <person name="Elcheninov A.G."/>
            <person name="Toschakov S.V."/>
            <person name="Kublanov I.V."/>
        </authorList>
    </citation>
    <scope>NUCLEOTIDE SEQUENCE</scope>
    <source>
        <strain evidence="5">3639Fd</strain>
    </source>
</reference>
<evidence type="ECO:0000313" key="6">
    <source>
        <dbReference type="EMBL" id="PMB75910.1"/>
    </source>
</evidence>
<dbReference type="EMBL" id="JADEZV010000001">
    <property type="protein sequence ID" value="MBE9390598.1"/>
    <property type="molecule type" value="Genomic_DNA"/>
</dbReference>
<dbReference type="Proteomes" id="UP000237153">
    <property type="component" value="Unassembled WGS sequence"/>
</dbReference>
<dbReference type="SUPFAM" id="SSF57783">
    <property type="entry name" value="Zinc beta-ribbon"/>
    <property type="match status" value="1"/>
</dbReference>
<dbReference type="GO" id="GO:0070897">
    <property type="term" value="P:transcription preinitiation complex assembly"/>
    <property type="evidence" value="ECO:0007669"/>
    <property type="project" value="InterPro"/>
</dbReference>
<dbReference type="SUPFAM" id="SSF47954">
    <property type="entry name" value="Cyclin-like"/>
    <property type="match status" value="2"/>
</dbReference>
<sequence>MSDESSENKINCQHTIADMERGELICLDTGEVISTIIDSGPEWRDFSSQAERSRSRAGTPLTFRMHDHGLTTYTSESDIKKLPFRKRRKFIELKRKNTAIRMSKNKRMVKALQILNDEARKLGLPQKVTETAAYYIKKVVEKGLGRGEMIRAYVAASLFMACRLMKVPRTFYSVIISVGADEEKVRYAQRKIVEIQGGKINAKVTKPKDYIPMITSKLGLSMQSENLMYRLANAIEKLNMDHGKSPIALAAATAYIASSIFGEKKNQKDIASALGNFTDVAIRNRYREIIDKLYIEVNL</sequence>
<dbReference type="Gene3D" id="1.10.472.10">
    <property type="entry name" value="Cyclin-like"/>
    <property type="match status" value="1"/>
</dbReference>
<dbReference type="PANTHER" id="PTHR11618:SF13">
    <property type="entry name" value="TRANSCRIPTION INITIATION FACTOR IIB"/>
    <property type="match status" value="1"/>
</dbReference>
<keyword evidence="2" id="KW-0804">Transcription</keyword>
<dbReference type="Pfam" id="PF00382">
    <property type="entry name" value="TFIIB"/>
    <property type="match status" value="2"/>
</dbReference>
<reference evidence="4" key="2">
    <citation type="journal article" date="2020" name="mSystems">
        <title>Genome- and Community-Level Interaction Insights into Carbon Utilization and Element Cycling Functions of Hydrothermarchaeota in Hydrothermal Sediment.</title>
        <authorList>
            <person name="Zhou Z."/>
            <person name="Liu Y."/>
            <person name="Xu W."/>
            <person name="Pan J."/>
            <person name="Luo Z.H."/>
            <person name="Li M."/>
        </authorList>
    </citation>
    <scope>NUCLEOTIDE SEQUENCE [LARGE SCALE GENOMIC DNA]</scope>
    <source>
        <strain evidence="4">SpSt-1261</strain>
    </source>
</reference>
<dbReference type="InterPro" id="IPR000812">
    <property type="entry name" value="TFIIB"/>
</dbReference>
<comment type="caution">
    <text evidence="6">The sequence shown here is derived from an EMBL/GenBank/DDBJ whole genome shotgun (WGS) entry which is preliminary data.</text>
</comment>
<evidence type="ECO:0000259" key="3">
    <source>
        <dbReference type="SMART" id="SM00385"/>
    </source>
</evidence>
<dbReference type="EMBL" id="DSFH01000009">
    <property type="protein sequence ID" value="HEW63506.1"/>
    <property type="molecule type" value="Genomic_DNA"/>
</dbReference>
<evidence type="ECO:0000313" key="7">
    <source>
        <dbReference type="Proteomes" id="UP000237153"/>
    </source>
</evidence>